<keyword evidence="2" id="KW-1185">Reference proteome</keyword>
<dbReference type="RefSeq" id="WP_033531159.1">
    <property type="nucleotide sequence ID" value="NZ_JAVRFJ010000043.1"/>
</dbReference>
<reference evidence="1" key="1">
    <citation type="submission" date="2024-05" db="EMBL/GenBank/DDBJ databases">
        <title>30 novel species of actinomycetes from the DSMZ collection.</title>
        <authorList>
            <person name="Nouioui I."/>
        </authorList>
    </citation>
    <scope>NUCLEOTIDE SEQUENCE</scope>
    <source>
        <strain evidence="1">DSM 3412</strain>
    </source>
</reference>
<proteinExistence type="predicted"/>
<organism evidence="1 2">
    <name type="scientific">Streptomyces gottesmaniae</name>
    <dbReference type="NCBI Taxonomy" id="3075518"/>
    <lineage>
        <taxon>Bacteria</taxon>
        <taxon>Bacillati</taxon>
        <taxon>Actinomycetota</taxon>
        <taxon>Actinomycetes</taxon>
        <taxon>Kitasatosporales</taxon>
        <taxon>Streptomycetaceae</taxon>
        <taxon>Streptomyces</taxon>
    </lineage>
</organism>
<gene>
    <name evidence="1" type="ORF">RM704_36320</name>
</gene>
<dbReference type="Proteomes" id="UP001180737">
    <property type="component" value="Unassembled WGS sequence"/>
</dbReference>
<evidence type="ECO:0000313" key="2">
    <source>
        <dbReference type="Proteomes" id="UP001180737"/>
    </source>
</evidence>
<accession>A0ABU2Z912</accession>
<protein>
    <submittedName>
        <fullName evidence="1">Uncharacterized protein</fullName>
    </submittedName>
</protein>
<evidence type="ECO:0000313" key="1">
    <source>
        <dbReference type="EMBL" id="MDT0572866.1"/>
    </source>
</evidence>
<sequence>MDGGPIVSGRVASAHQLGAAASALLGATARDLFGAYDVVWTTLSAVCGVGPGRPWPYGGRGESGG</sequence>
<comment type="caution">
    <text evidence="1">The sequence shown here is derived from an EMBL/GenBank/DDBJ whole genome shotgun (WGS) entry which is preliminary data.</text>
</comment>
<dbReference type="EMBL" id="JAVRFJ010000043">
    <property type="protein sequence ID" value="MDT0572866.1"/>
    <property type="molecule type" value="Genomic_DNA"/>
</dbReference>
<name>A0ABU2Z912_9ACTN</name>